<organism evidence="3 4">
    <name type="scientific">Sphingobium olei</name>
    <dbReference type="NCBI Taxonomy" id="420955"/>
    <lineage>
        <taxon>Bacteria</taxon>
        <taxon>Pseudomonadati</taxon>
        <taxon>Pseudomonadota</taxon>
        <taxon>Alphaproteobacteria</taxon>
        <taxon>Sphingomonadales</taxon>
        <taxon>Sphingomonadaceae</taxon>
        <taxon>Sphingobium</taxon>
    </lineage>
</organism>
<keyword evidence="2" id="KW-0732">Signal</keyword>
<comment type="subcellular location">
    <subcellularLocation>
        <location evidence="2">Cell membrane</location>
        <topology evidence="2">Lipid-anchor</topology>
    </subcellularLocation>
</comment>
<keyword evidence="2" id="KW-0564">Palmitate</keyword>
<gene>
    <name evidence="3" type="ORF">ACFQ24_06025</name>
</gene>
<comment type="caution">
    <text evidence="3">The sequence shown here is derived from an EMBL/GenBank/DDBJ whole genome shotgun (WGS) entry which is preliminary data.</text>
</comment>
<dbReference type="NCBIfam" id="TIGR01845">
    <property type="entry name" value="outer_NodT"/>
    <property type="match status" value="1"/>
</dbReference>
<dbReference type="EMBL" id="JBHTLS010000099">
    <property type="protein sequence ID" value="MFD1104428.1"/>
    <property type="molecule type" value="Genomic_DNA"/>
</dbReference>
<dbReference type="PANTHER" id="PTHR30203">
    <property type="entry name" value="OUTER MEMBRANE CATION EFFLUX PROTEIN"/>
    <property type="match status" value="1"/>
</dbReference>
<feature type="signal peptide" evidence="2">
    <location>
        <begin position="1"/>
        <end position="20"/>
    </location>
</feature>
<dbReference type="PANTHER" id="PTHR30203:SF33">
    <property type="entry name" value="BLR4455 PROTEIN"/>
    <property type="match status" value="1"/>
</dbReference>
<reference evidence="4" key="1">
    <citation type="journal article" date="2019" name="Int. J. Syst. Evol. Microbiol.">
        <title>The Global Catalogue of Microorganisms (GCM) 10K type strain sequencing project: providing services to taxonomists for standard genome sequencing and annotation.</title>
        <authorList>
            <consortium name="The Broad Institute Genomics Platform"/>
            <consortium name="The Broad Institute Genome Sequencing Center for Infectious Disease"/>
            <person name="Wu L."/>
            <person name="Ma J."/>
        </authorList>
    </citation>
    <scope>NUCLEOTIDE SEQUENCE [LARGE SCALE GENOMIC DNA]</scope>
    <source>
        <strain evidence="4">CCUG 54329</strain>
    </source>
</reference>
<keyword evidence="2" id="KW-0472">Membrane</keyword>
<keyword evidence="2" id="KW-0449">Lipoprotein</keyword>
<dbReference type="Gene3D" id="2.20.200.10">
    <property type="entry name" value="Outer membrane efflux proteins (OEP)"/>
    <property type="match status" value="1"/>
</dbReference>
<dbReference type="PROSITE" id="PS51257">
    <property type="entry name" value="PROKAR_LIPOPROTEIN"/>
    <property type="match status" value="1"/>
</dbReference>
<dbReference type="Gene3D" id="1.20.1600.10">
    <property type="entry name" value="Outer membrane efflux proteins (OEP)"/>
    <property type="match status" value="1"/>
</dbReference>
<dbReference type="SUPFAM" id="SSF56954">
    <property type="entry name" value="Outer membrane efflux proteins (OEP)"/>
    <property type="match status" value="1"/>
</dbReference>
<keyword evidence="2" id="KW-0812">Transmembrane</keyword>
<comment type="similarity">
    <text evidence="1 2">Belongs to the outer membrane factor (OMF) (TC 1.B.17) family.</text>
</comment>
<proteinExistence type="inferred from homology"/>
<evidence type="ECO:0000313" key="4">
    <source>
        <dbReference type="Proteomes" id="UP001597203"/>
    </source>
</evidence>
<feature type="chain" id="PRO_5044965290" evidence="2">
    <location>
        <begin position="21"/>
        <end position="494"/>
    </location>
</feature>
<name>A0ABW3NZK8_9SPHN</name>
<protein>
    <submittedName>
        <fullName evidence="3">Efflux transporter outer membrane subunit</fullName>
    </submittedName>
</protein>
<dbReference type="InterPro" id="IPR003423">
    <property type="entry name" value="OMP_efflux"/>
</dbReference>
<dbReference type="Pfam" id="PF02321">
    <property type="entry name" value="OEP"/>
    <property type="match status" value="2"/>
</dbReference>
<keyword evidence="4" id="KW-1185">Reference proteome</keyword>
<evidence type="ECO:0000256" key="2">
    <source>
        <dbReference type="RuleBase" id="RU362097"/>
    </source>
</evidence>
<dbReference type="InterPro" id="IPR010131">
    <property type="entry name" value="MdtP/NodT-like"/>
</dbReference>
<dbReference type="RefSeq" id="WP_380909711.1">
    <property type="nucleotide sequence ID" value="NZ_JBHTLS010000099.1"/>
</dbReference>
<evidence type="ECO:0000313" key="3">
    <source>
        <dbReference type="EMBL" id="MFD1104428.1"/>
    </source>
</evidence>
<accession>A0ABW3NZK8</accession>
<dbReference type="Proteomes" id="UP001597203">
    <property type="component" value="Unassembled WGS sequence"/>
</dbReference>
<evidence type="ECO:0000256" key="1">
    <source>
        <dbReference type="ARBA" id="ARBA00007613"/>
    </source>
</evidence>
<keyword evidence="2" id="KW-1134">Transmembrane beta strand</keyword>
<sequence length="494" mass="53111">MKTRLVTSGLFLALSACVGARPPLPPAAMMTPPAQWREDRDMPEAGIDAQWWRAFGDEELAQLVDEALARNEDIEIAAARIEEARAQFAAARGARLPAVQGVGAGGRTRSVNPFGIDVDQWAAQTEVQASFDLDLFGRLKNSAAAARAQLLATEYGRDTIQLAIMTAVTGGYVQLRTFDERLAVLRRTLEARGSTLRLIRRRAEAGYGSQLDLAQAEAEYEATAQAVPPVELAITKLENGLSILLGRIPGPVTRGATLNALTIPDVPVQLPASVLRHRPDLASAEQQIVAADHSLDAARAAFMPNISLSASGGFVASSLLPDNPLSIFSLGGSILAPIFNGGRLRAQAESAAARRDQAAFAYRRAALTAFREVEDSMASVARLGEQEQVLRRQQAALARVHGLASRRYQEGYSPYLEQLDAERSLLSAELSLIQSRGDRLLAAITLFQTLGGGWQPELQTKAASRGTKDMQRIAMTPIAGGPKKGPFTSTRSER</sequence>